<evidence type="ECO:0000256" key="1">
    <source>
        <dbReference type="SAM" id="MobiDB-lite"/>
    </source>
</evidence>
<comment type="caution">
    <text evidence="2">The sequence shown here is derived from an EMBL/GenBank/DDBJ whole genome shotgun (WGS) entry which is preliminary data.</text>
</comment>
<dbReference type="AlphaFoldDB" id="K2RL35"/>
<feature type="region of interest" description="Disordered" evidence="1">
    <location>
        <begin position="189"/>
        <end position="218"/>
    </location>
</feature>
<dbReference type="InParanoid" id="K2RL35"/>
<dbReference type="EMBL" id="AHHD01000300">
    <property type="protein sequence ID" value="EKG15403.1"/>
    <property type="molecule type" value="Genomic_DNA"/>
</dbReference>
<gene>
    <name evidence="2" type="ORF">MPH_07454</name>
</gene>
<sequence length="240" mass="27070">MAYNPLMLQSPLIAHPLGASMNILLAHHAHPTNKQFSADHSPSRSFGLLRIANNLYCSRTLMLSLLSFNPRLTVDSFPVSNQLQTAHHSRRLTLHPTAHNNHREWGMTSLQHRDIRPHPWPVTTPQGSRMRPPTVHYLQRSWPHRPRSATPPGFNPSELPVNDLPVLNPAMATCRPDCNLAEGPPLSSTFLRGFSKPRQRTSRIQEPENSRTWPHPADCDLQEQAVRQRSHKAPSGLTVP</sequence>
<organism evidence="2 3">
    <name type="scientific">Macrophomina phaseolina (strain MS6)</name>
    <name type="common">Charcoal rot fungus</name>
    <dbReference type="NCBI Taxonomy" id="1126212"/>
    <lineage>
        <taxon>Eukaryota</taxon>
        <taxon>Fungi</taxon>
        <taxon>Dikarya</taxon>
        <taxon>Ascomycota</taxon>
        <taxon>Pezizomycotina</taxon>
        <taxon>Dothideomycetes</taxon>
        <taxon>Dothideomycetes incertae sedis</taxon>
        <taxon>Botryosphaeriales</taxon>
        <taxon>Botryosphaeriaceae</taxon>
        <taxon>Macrophomina</taxon>
    </lineage>
</organism>
<evidence type="ECO:0000313" key="3">
    <source>
        <dbReference type="Proteomes" id="UP000007129"/>
    </source>
</evidence>
<accession>K2RL35</accession>
<reference evidence="2 3" key="1">
    <citation type="journal article" date="2012" name="BMC Genomics">
        <title>Tools to kill: Genome of one of the most destructive plant pathogenic fungi Macrophomina phaseolina.</title>
        <authorList>
            <person name="Islam M.S."/>
            <person name="Haque M.S."/>
            <person name="Islam M.M."/>
            <person name="Emdad E.M."/>
            <person name="Halim A."/>
            <person name="Hossen Q.M.M."/>
            <person name="Hossain M.Z."/>
            <person name="Ahmed B."/>
            <person name="Rahim S."/>
            <person name="Rahman M.S."/>
            <person name="Alam M.M."/>
            <person name="Hou S."/>
            <person name="Wan X."/>
            <person name="Saito J.A."/>
            <person name="Alam M."/>
        </authorList>
    </citation>
    <scope>NUCLEOTIDE SEQUENCE [LARGE SCALE GENOMIC DNA]</scope>
    <source>
        <strain evidence="2 3">MS6</strain>
    </source>
</reference>
<proteinExistence type="predicted"/>
<protein>
    <submittedName>
        <fullName evidence="2">Uncharacterized protein</fullName>
    </submittedName>
</protein>
<dbReference type="VEuPathDB" id="FungiDB:MPH_07454"/>
<evidence type="ECO:0000313" key="2">
    <source>
        <dbReference type="EMBL" id="EKG15403.1"/>
    </source>
</evidence>
<name>K2RL35_MACPH</name>
<dbReference type="Proteomes" id="UP000007129">
    <property type="component" value="Unassembled WGS sequence"/>
</dbReference>
<dbReference type="HOGENOM" id="CLU_1156593_0_0_1"/>